<accession>A0AAN7UV59</accession>
<gene>
    <name evidence="1" type="ORF">RRF57_010537</name>
</gene>
<sequence length="76" mass="7808">MSADNAGFAGQGHDRIRKAEDAFAGATMVSSSQDHANTDGMDITAGQKMTSAITGSLLTSLLGLFARYPASAKIVC</sequence>
<dbReference type="AlphaFoldDB" id="A0AAN7UV59"/>
<protein>
    <submittedName>
        <fullName evidence="1">Uncharacterized protein</fullName>
    </submittedName>
</protein>
<comment type="caution">
    <text evidence="1">The sequence shown here is derived from an EMBL/GenBank/DDBJ whole genome shotgun (WGS) entry which is preliminary data.</text>
</comment>
<organism evidence="1 2">
    <name type="scientific">Xylaria bambusicola</name>
    <dbReference type="NCBI Taxonomy" id="326684"/>
    <lineage>
        <taxon>Eukaryota</taxon>
        <taxon>Fungi</taxon>
        <taxon>Dikarya</taxon>
        <taxon>Ascomycota</taxon>
        <taxon>Pezizomycotina</taxon>
        <taxon>Sordariomycetes</taxon>
        <taxon>Xylariomycetidae</taxon>
        <taxon>Xylariales</taxon>
        <taxon>Xylariaceae</taxon>
        <taxon>Xylaria</taxon>
    </lineage>
</organism>
<name>A0AAN7UV59_9PEZI</name>
<keyword evidence="2" id="KW-1185">Reference proteome</keyword>
<evidence type="ECO:0000313" key="1">
    <source>
        <dbReference type="EMBL" id="KAK5634824.1"/>
    </source>
</evidence>
<dbReference type="EMBL" id="JAWHQM010000045">
    <property type="protein sequence ID" value="KAK5634824.1"/>
    <property type="molecule type" value="Genomic_DNA"/>
</dbReference>
<evidence type="ECO:0000313" key="2">
    <source>
        <dbReference type="Proteomes" id="UP001305414"/>
    </source>
</evidence>
<reference evidence="1 2" key="1">
    <citation type="submission" date="2023-10" db="EMBL/GenBank/DDBJ databases">
        <title>Draft genome sequence of Xylaria bambusicola isolate GMP-LS, the root and basal stem rot pathogen of sugarcane in Indonesia.</title>
        <authorList>
            <person name="Selvaraj P."/>
            <person name="Muralishankar V."/>
            <person name="Muruganantham S."/>
            <person name="Sp S."/>
            <person name="Haryani S."/>
            <person name="Lau K.J.X."/>
            <person name="Naqvi N.I."/>
        </authorList>
    </citation>
    <scope>NUCLEOTIDE SEQUENCE [LARGE SCALE GENOMIC DNA]</scope>
    <source>
        <strain evidence="1">GMP-LS</strain>
    </source>
</reference>
<dbReference type="Proteomes" id="UP001305414">
    <property type="component" value="Unassembled WGS sequence"/>
</dbReference>
<proteinExistence type="predicted"/>